<feature type="transmembrane region" description="Helical" evidence="1">
    <location>
        <begin position="399"/>
        <end position="421"/>
    </location>
</feature>
<dbReference type="Gene3D" id="1.10.10.10">
    <property type="entry name" value="Winged helix-like DNA-binding domain superfamily/Winged helix DNA-binding domain"/>
    <property type="match status" value="1"/>
</dbReference>
<feature type="domain" description="Acyltransferase 3" evidence="2">
    <location>
        <begin position="96"/>
        <end position="413"/>
    </location>
</feature>
<feature type="transmembrane region" description="Helical" evidence="1">
    <location>
        <begin position="257"/>
        <end position="275"/>
    </location>
</feature>
<protein>
    <submittedName>
        <fullName evidence="4">Peptidoglycan/LPS O-acetylase OafA/YrhL</fullName>
    </submittedName>
</protein>
<reference evidence="4 5" key="1">
    <citation type="submission" date="2019-02" db="EMBL/GenBank/DDBJ databases">
        <title>Sequencing the genomes of 1000 actinobacteria strains.</title>
        <authorList>
            <person name="Klenk H.-P."/>
        </authorList>
    </citation>
    <scope>NUCLEOTIDE SEQUENCE [LARGE SCALE GENOMIC DNA]</scope>
    <source>
        <strain evidence="4 5">DSM 45162</strain>
    </source>
</reference>
<dbReference type="PANTHER" id="PTHR23028:SF53">
    <property type="entry name" value="ACYL_TRANSF_3 DOMAIN-CONTAINING PROTEIN"/>
    <property type="match status" value="1"/>
</dbReference>
<dbReference type="InterPro" id="IPR036388">
    <property type="entry name" value="WH-like_DNA-bd_sf"/>
</dbReference>
<evidence type="ECO:0000259" key="2">
    <source>
        <dbReference type="Pfam" id="PF01757"/>
    </source>
</evidence>
<dbReference type="Pfam" id="PF01757">
    <property type="entry name" value="Acyl_transf_3"/>
    <property type="match status" value="1"/>
</dbReference>
<proteinExistence type="predicted"/>
<dbReference type="RefSeq" id="WP_130510870.1">
    <property type="nucleotide sequence ID" value="NZ_SHKY01000001.1"/>
</dbReference>
<name>A0A4Q7ZNG4_9ACTN</name>
<evidence type="ECO:0000256" key="1">
    <source>
        <dbReference type="SAM" id="Phobius"/>
    </source>
</evidence>
<dbReference type="GO" id="GO:0016747">
    <property type="term" value="F:acyltransferase activity, transferring groups other than amino-acyl groups"/>
    <property type="evidence" value="ECO:0007669"/>
    <property type="project" value="InterPro"/>
</dbReference>
<keyword evidence="1" id="KW-0812">Transmembrane</keyword>
<feature type="transmembrane region" description="Helical" evidence="1">
    <location>
        <begin position="362"/>
        <end position="379"/>
    </location>
</feature>
<comment type="caution">
    <text evidence="4">The sequence shown here is derived from an EMBL/GenBank/DDBJ whole genome shotgun (WGS) entry which is preliminary data.</text>
</comment>
<dbReference type="Pfam" id="PF03551">
    <property type="entry name" value="PadR"/>
    <property type="match status" value="1"/>
</dbReference>
<evidence type="ECO:0000259" key="3">
    <source>
        <dbReference type="Pfam" id="PF03551"/>
    </source>
</evidence>
<dbReference type="GO" id="GO:0016020">
    <property type="term" value="C:membrane"/>
    <property type="evidence" value="ECO:0007669"/>
    <property type="project" value="TreeGrafter"/>
</dbReference>
<dbReference type="SUPFAM" id="SSF46785">
    <property type="entry name" value="Winged helix' DNA-binding domain"/>
    <property type="match status" value="1"/>
</dbReference>
<feature type="transmembrane region" description="Helical" evidence="1">
    <location>
        <begin position="281"/>
        <end position="299"/>
    </location>
</feature>
<keyword evidence="1" id="KW-0472">Membrane</keyword>
<dbReference type="PANTHER" id="PTHR23028">
    <property type="entry name" value="ACETYLTRANSFERASE"/>
    <property type="match status" value="1"/>
</dbReference>
<dbReference type="EMBL" id="SHKY01000001">
    <property type="protein sequence ID" value="RZU52231.1"/>
    <property type="molecule type" value="Genomic_DNA"/>
</dbReference>
<dbReference type="InterPro" id="IPR005149">
    <property type="entry name" value="Tscrpt_reg_PadR_N"/>
</dbReference>
<evidence type="ECO:0000313" key="5">
    <source>
        <dbReference type="Proteomes" id="UP000292564"/>
    </source>
</evidence>
<keyword evidence="5" id="KW-1185">Reference proteome</keyword>
<keyword evidence="1" id="KW-1133">Transmembrane helix</keyword>
<dbReference type="InterPro" id="IPR002656">
    <property type="entry name" value="Acyl_transf_3_dom"/>
</dbReference>
<feature type="transmembrane region" description="Helical" evidence="1">
    <location>
        <begin position="335"/>
        <end position="355"/>
    </location>
</feature>
<organism evidence="4 5">
    <name type="scientific">Krasilnikovia cinnamomea</name>
    <dbReference type="NCBI Taxonomy" id="349313"/>
    <lineage>
        <taxon>Bacteria</taxon>
        <taxon>Bacillati</taxon>
        <taxon>Actinomycetota</taxon>
        <taxon>Actinomycetes</taxon>
        <taxon>Micromonosporales</taxon>
        <taxon>Micromonosporaceae</taxon>
        <taxon>Krasilnikovia</taxon>
    </lineage>
</organism>
<accession>A0A4Q7ZNG4</accession>
<dbReference type="GO" id="GO:0009103">
    <property type="term" value="P:lipopolysaccharide biosynthetic process"/>
    <property type="evidence" value="ECO:0007669"/>
    <property type="project" value="TreeGrafter"/>
</dbReference>
<feature type="transmembrane region" description="Helical" evidence="1">
    <location>
        <begin position="136"/>
        <end position="157"/>
    </location>
</feature>
<feature type="domain" description="Transcription regulator PadR N-terminal" evidence="3">
    <location>
        <begin position="11"/>
        <end position="82"/>
    </location>
</feature>
<feature type="transmembrane region" description="Helical" evidence="1">
    <location>
        <begin position="306"/>
        <end position="323"/>
    </location>
</feature>
<dbReference type="AlphaFoldDB" id="A0A4Q7ZNG4"/>
<evidence type="ECO:0000313" key="4">
    <source>
        <dbReference type="EMBL" id="RZU52231.1"/>
    </source>
</evidence>
<sequence length="451" mass="49764">MSAPLAPASLILTALTRGPLPGYAVIREVAAVSDGEVKLRPGTLHGVLDRLAERRLVEIDREEAVGGRLRRHYRLTATGRAAAPASPSTGAPPRLAALDGLRLLAALAVAVHHYTAYWALDGVHTPAYFLPDASRITIYGFLGVELFFMISGFAICMSSWGRTLRSFFASRASRLYPAYWTCVIITVAVTTLLPISGHIPQRVPLSWTDIGVNLTMVQEPLGVPAVDNVYWTLWAELRFYLLFAVVVAWGVTYQRTVVFLMSWMLAACAATSLDVPLLKAITVGEFAGYFIAGVAIYLMHRFGPTPLLWLIVGLSWWVNLHRLKERVGPHGFDIPLRPAILIVTLGYAILLLIALTGRGRPAWRWLTLAGALTYPFYLLHQRIGYTVIRYGYELTSLPVGVLISVTVALMLVPAWLVHRYVERPLGPRMRAALRRACEPRARGGDPHGADR</sequence>
<dbReference type="InterPro" id="IPR050879">
    <property type="entry name" value="Acyltransferase_3"/>
</dbReference>
<feature type="transmembrane region" description="Helical" evidence="1">
    <location>
        <begin position="229"/>
        <end position="250"/>
    </location>
</feature>
<dbReference type="InterPro" id="IPR036390">
    <property type="entry name" value="WH_DNA-bd_sf"/>
</dbReference>
<dbReference type="OrthoDB" id="9807745at2"/>
<dbReference type="Proteomes" id="UP000292564">
    <property type="component" value="Unassembled WGS sequence"/>
</dbReference>
<feature type="transmembrane region" description="Helical" evidence="1">
    <location>
        <begin position="178"/>
        <end position="199"/>
    </location>
</feature>
<gene>
    <name evidence="4" type="ORF">EV385_4078</name>
</gene>